<evidence type="ECO:0000256" key="4">
    <source>
        <dbReference type="ARBA" id="ARBA00037901"/>
    </source>
</evidence>
<dbReference type="Pfam" id="PF01593">
    <property type="entry name" value="Amino_oxidase"/>
    <property type="match status" value="1"/>
</dbReference>
<evidence type="ECO:0000256" key="1">
    <source>
        <dbReference type="ARBA" id="ARBA00001974"/>
    </source>
</evidence>
<keyword evidence="2 10" id="KW-0125">Carotenoid biosynthesis</keyword>
<reference evidence="13 14" key="1">
    <citation type="submission" date="2022-02" db="EMBL/GenBank/DDBJ databases">
        <title>Paenibacillus sp. MBLB1776 Whole Genome Shotgun Sequencing.</title>
        <authorList>
            <person name="Hwang C.Y."/>
            <person name="Cho E.-S."/>
            <person name="Seo M.-J."/>
        </authorList>
    </citation>
    <scope>NUCLEOTIDE SEQUENCE [LARGE SCALE GENOMIC DNA]</scope>
    <source>
        <strain evidence="13 14">MBLB1776</strain>
    </source>
</reference>
<dbReference type="SUPFAM" id="SSF51905">
    <property type="entry name" value="FAD/NAD(P)-binding domain"/>
    <property type="match status" value="1"/>
</dbReference>
<dbReference type="RefSeq" id="WP_315603792.1">
    <property type="nucleotide sequence ID" value="NZ_CP130318.1"/>
</dbReference>
<dbReference type="GO" id="GO:0016491">
    <property type="term" value="F:oxidoreductase activity"/>
    <property type="evidence" value="ECO:0007669"/>
    <property type="project" value="UniProtKB-KW"/>
</dbReference>
<evidence type="ECO:0000313" key="14">
    <source>
        <dbReference type="Proteomes" id="UP001305702"/>
    </source>
</evidence>
<evidence type="ECO:0000256" key="2">
    <source>
        <dbReference type="ARBA" id="ARBA00022746"/>
    </source>
</evidence>
<evidence type="ECO:0000256" key="6">
    <source>
        <dbReference type="ARBA" id="ARBA00039159"/>
    </source>
</evidence>
<evidence type="ECO:0000256" key="7">
    <source>
        <dbReference type="ARBA" id="ARBA00041900"/>
    </source>
</evidence>
<evidence type="ECO:0000256" key="5">
    <source>
        <dbReference type="ARBA" id="ARBA00038194"/>
    </source>
</evidence>
<feature type="region of interest" description="Disordered" evidence="11">
    <location>
        <begin position="263"/>
        <end position="283"/>
    </location>
</feature>
<evidence type="ECO:0000256" key="3">
    <source>
        <dbReference type="ARBA" id="ARBA00023002"/>
    </source>
</evidence>
<organism evidence="13 14">
    <name type="scientific">Paenibacillus aurantius</name>
    <dbReference type="NCBI Taxonomy" id="2918900"/>
    <lineage>
        <taxon>Bacteria</taxon>
        <taxon>Bacillati</taxon>
        <taxon>Bacillota</taxon>
        <taxon>Bacilli</taxon>
        <taxon>Bacillales</taxon>
        <taxon>Paenibacillaceae</taxon>
        <taxon>Paenibacillus</taxon>
    </lineage>
</organism>
<dbReference type="PROSITE" id="PS51257">
    <property type="entry name" value="PROKAR_LIPOPROTEIN"/>
    <property type="match status" value="1"/>
</dbReference>
<evidence type="ECO:0000256" key="8">
    <source>
        <dbReference type="ARBA" id="ARBA00042619"/>
    </source>
</evidence>
<dbReference type="PANTHER" id="PTHR43734">
    <property type="entry name" value="PHYTOENE DESATURASE"/>
    <property type="match status" value="1"/>
</dbReference>
<protein>
    <recommendedName>
        <fullName evidence="6">4,4'-diaponeurosporene oxygenase</fullName>
    </recommendedName>
    <alternativeName>
        <fullName evidence="7">4,4'-diaponeurosporene oxidase</fullName>
    </alternativeName>
    <alternativeName>
        <fullName evidence="8">Carotenoid oxidase</fullName>
    </alternativeName>
</protein>
<comment type="similarity">
    <text evidence="5">Belongs to the carotenoid/retinoid oxidoreductase family. CrtP subfamily.</text>
</comment>
<dbReference type="Proteomes" id="UP001305702">
    <property type="component" value="Chromosome"/>
</dbReference>
<dbReference type="EMBL" id="CP130318">
    <property type="protein sequence ID" value="WNQ10018.1"/>
    <property type="molecule type" value="Genomic_DNA"/>
</dbReference>
<dbReference type="InterPro" id="IPR036188">
    <property type="entry name" value="FAD/NAD-bd_sf"/>
</dbReference>
<evidence type="ECO:0000256" key="9">
    <source>
        <dbReference type="ARBA" id="ARBA00048532"/>
    </source>
</evidence>
<gene>
    <name evidence="13" type="primary">crtI</name>
    <name evidence="13" type="ORF">MJA45_20680</name>
</gene>
<dbReference type="InterPro" id="IPR014105">
    <property type="entry name" value="Carotenoid/retinoid_OxRdtase"/>
</dbReference>
<feature type="domain" description="Amine oxidase" evidence="12">
    <location>
        <begin position="11"/>
        <end position="511"/>
    </location>
</feature>
<comment type="cofactor">
    <cofactor evidence="1">
        <name>FAD</name>
        <dbReference type="ChEBI" id="CHEBI:57692"/>
    </cofactor>
</comment>
<dbReference type="PANTHER" id="PTHR43734:SF7">
    <property type="entry name" value="4,4'-DIAPONEUROSPORENE OXYGENASE"/>
    <property type="match status" value="1"/>
</dbReference>
<evidence type="ECO:0000256" key="11">
    <source>
        <dbReference type="SAM" id="MobiDB-lite"/>
    </source>
</evidence>
<evidence type="ECO:0000313" key="13">
    <source>
        <dbReference type="EMBL" id="WNQ10018.1"/>
    </source>
</evidence>
<dbReference type="InterPro" id="IPR002937">
    <property type="entry name" value="Amino_oxidase"/>
</dbReference>
<comment type="pathway">
    <text evidence="4">Carotenoid biosynthesis; staphyloxanthin biosynthesis; staphyloxanthin from farnesyl diphosphate: step 3/5.</text>
</comment>
<name>A0AA96RED0_9BACL</name>
<dbReference type="KEGG" id="paun:MJA45_20680"/>
<comment type="catalytic activity">
    <reaction evidence="9">
        <text>all-trans-4,4'-diaponeurosporene + 2 AH2 + 2 O2 = 4,4'-diaponeurosporenal + 2 A + 3 H2O</text>
        <dbReference type="Rhea" id="RHEA:56104"/>
        <dbReference type="ChEBI" id="CHEBI:13193"/>
        <dbReference type="ChEBI" id="CHEBI:15377"/>
        <dbReference type="ChEBI" id="CHEBI:15379"/>
        <dbReference type="ChEBI" id="CHEBI:17499"/>
        <dbReference type="ChEBI" id="CHEBI:62743"/>
        <dbReference type="ChEBI" id="CHEBI:79065"/>
    </reaction>
</comment>
<dbReference type="AlphaFoldDB" id="A0AA96RED0"/>
<dbReference type="Gene3D" id="3.50.50.60">
    <property type="entry name" value="FAD/NAD(P)-binding domain"/>
    <property type="match status" value="2"/>
</dbReference>
<keyword evidence="14" id="KW-1185">Reference proteome</keyword>
<keyword evidence="3 10" id="KW-0560">Oxidoreductase</keyword>
<dbReference type="GO" id="GO:0016117">
    <property type="term" value="P:carotenoid biosynthetic process"/>
    <property type="evidence" value="ECO:0007669"/>
    <property type="project" value="UniProtKB-KW"/>
</dbReference>
<proteinExistence type="inferred from homology"/>
<sequence>MKKVIVIGAGLGGLSCAIRLAHAGYRVTVVEAQETAGGKLQRVRMGEYSFDRGPSTITMPHLFERVFTSVGRRMEDYLTLRRLEPAARNIFPDGSRVDLTEDREAMQEQIARYSPEDALRYPAFMKEAEALYREAEKHFLSRMLLTWKDKLSPRLAAGFLRIRPLTTLQERLEKHFRHPYTLGLFGRYATYVGSSPYRAPAIFAMLAHVEASLGIYAVQGGTYAIPEAFVRLARELGVDIRTGGKVKLILVRGGRAAGVELQERTEPQGGPGESADAGYGARTTPQGERLEADLVVANGDVLTVCRELLDEEDRPAMPDKRIDRYEPSLSGFVILAGVRNRYEELLHHTVFFPEDYGSEFGEIFDSRTAPQSPAIYLCHSGHSEPGLAPEGGSNLFILVNAPYTSKAWDWEEHGERYRDFILRRLAEYGLKGIDRPDVSAVYTPEQLKRDTGAYRGAIYGISSNSARQTFFRPTNRAANIPGLWFTGGTTHPGGGTPMVTLSGQLVAERILEEDRGRAAAFRQARL</sequence>
<dbReference type="NCBIfam" id="TIGR02734">
    <property type="entry name" value="crtI_fam"/>
    <property type="match status" value="1"/>
</dbReference>
<evidence type="ECO:0000256" key="10">
    <source>
        <dbReference type="RuleBase" id="RU362075"/>
    </source>
</evidence>
<accession>A0AA96RED0</accession>
<evidence type="ECO:0000259" key="12">
    <source>
        <dbReference type="Pfam" id="PF01593"/>
    </source>
</evidence>